<sequence>MSPQIRSWGDFSTVWEEFDKDGQFLCTKCALYGKDDHAYLGRLGAWKKDIRPEQFETALQQIPDADIYPELSPEGVLTVAPENLAADVFIKRPSLTDYEFFKGETGSGLSQLRDMLLDEAKALEAISQHQVLHPNIVRYHGCRVQRGRVTGIVLDRIDGYDLWKLLKYQQGGGVDKEPFMKALASAVEHLHNIGFSHNDLNPRNVMVDKNGRPVLVDFGSCRRTGQRMGASGGSTGWKDEKDQYLTSENHHDTFSLEKINQWLNNPTFG</sequence>
<comment type="caution">
    <text evidence="4">The sequence shown here is derived from an EMBL/GenBank/DDBJ whole genome shotgun (WGS) entry which is preliminary data.</text>
</comment>
<name>A0ABR1V6L5_9PEZI</name>
<keyword evidence="5" id="KW-1185">Reference proteome</keyword>
<dbReference type="EMBL" id="JAQQWN010000009">
    <property type="protein sequence ID" value="KAK8066835.1"/>
    <property type="molecule type" value="Genomic_DNA"/>
</dbReference>
<evidence type="ECO:0000256" key="2">
    <source>
        <dbReference type="ARBA" id="ARBA00030237"/>
    </source>
</evidence>
<dbReference type="RefSeq" id="XP_066663588.1">
    <property type="nucleotide sequence ID" value="XM_066817896.1"/>
</dbReference>
<proteinExistence type="predicted"/>
<feature type="domain" description="Protein kinase" evidence="3">
    <location>
        <begin position="1"/>
        <end position="269"/>
    </location>
</feature>
<dbReference type="GeneID" id="92050956"/>
<dbReference type="Pfam" id="PF00069">
    <property type="entry name" value="Pkinase"/>
    <property type="match status" value="1"/>
</dbReference>
<dbReference type="SUPFAM" id="SSF56112">
    <property type="entry name" value="Protein kinase-like (PK-like)"/>
    <property type="match status" value="1"/>
</dbReference>
<evidence type="ECO:0000313" key="5">
    <source>
        <dbReference type="Proteomes" id="UP001433268"/>
    </source>
</evidence>
<dbReference type="InterPro" id="IPR045269">
    <property type="entry name" value="Atg1-like"/>
</dbReference>
<organism evidence="4 5">
    <name type="scientific">Apiospora hydei</name>
    <dbReference type="NCBI Taxonomy" id="1337664"/>
    <lineage>
        <taxon>Eukaryota</taxon>
        <taxon>Fungi</taxon>
        <taxon>Dikarya</taxon>
        <taxon>Ascomycota</taxon>
        <taxon>Pezizomycotina</taxon>
        <taxon>Sordariomycetes</taxon>
        <taxon>Xylariomycetidae</taxon>
        <taxon>Amphisphaeriales</taxon>
        <taxon>Apiosporaceae</taxon>
        <taxon>Apiospora</taxon>
    </lineage>
</organism>
<dbReference type="Gene3D" id="1.10.510.10">
    <property type="entry name" value="Transferase(Phosphotransferase) domain 1"/>
    <property type="match status" value="1"/>
</dbReference>
<evidence type="ECO:0000313" key="4">
    <source>
        <dbReference type="EMBL" id="KAK8066835.1"/>
    </source>
</evidence>
<gene>
    <name evidence="4" type="ORF">PG997_013582</name>
</gene>
<dbReference type="InterPro" id="IPR000719">
    <property type="entry name" value="Prot_kinase_dom"/>
</dbReference>
<dbReference type="Proteomes" id="UP001433268">
    <property type="component" value="Unassembled WGS sequence"/>
</dbReference>
<dbReference type="PROSITE" id="PS50011">
    <property type="entry name" value="PROTEIN_KINASE_DOM"/>
    <property type="match status" value="1"/>
</dbReference>
<dbReference type="SMART" id="SM00220">
    <property type="entry name" value="S_TKc"/>
    <property type="match status" value="1"/>
</dbReference>
<dbReference type="CDD" id="cd00180">
    <property type="entry name" value="PKc"/>
    <property type="match status" value="1"/>
</dbReference>
<accession>A0ABR1V6L5</accession>
<comment type="subcellular location">
    <subcellularLocation>
        <location evidence="1">Preautophagosomal structure membrane</location>
        <topology evidence="1">Peripheral membrane protein</topology>
    </subcellularLocation>
</comment>
<dbReference type="InterPro" id="IPR011009">
    <property type="entry name" value="Kinase-like_dom_sf"/>
</dbReference>
<evidence type="ECO:0000259" key="3">
    <source>
        <dbReference type="PROSITE" id="PS50011"/>
    </source>
</evidence>
<reference evidence="4 5" key="1">
    <citation type="submission" date="2023-01" db="EMBL/GenBank/DDBJ databases">
        <title>Analysis of 21 Apiospora genomes using comparative genomics revels a genus with tremendous synthesis potential of carbohydrate active enzymes and secondary metabolites.</title>
        <authorList>
            <person name="Sorensen T."/>
        </authorList>
    </citation>
    <scope>NUCLEOTIDE SEQUENCE [LARGE SCALE GENOMIC DNA]</scope>
    <source>
        <strain evidence="4 5">CBS 114990</strain>
    </source>
</reference>
<evidence type="ECO:0000256" key="1">
    <source>
        <dbReference type="ARBA" id="ARBA00004623"/>
    </source>
</evidence>
<protein>
    <recommendedName>
        <fullName evidence="2">Autophagy-related protein 1</fullName>
    </recommendedName>
</protein>
<dbReference type="PANTHER" id="PTHR24348">
    <property type="entry name" value="SERINE/THREONINE-PROTEIN KINASE UNC-51-RELATED"/>
    <property type="match status" value="1"/>
</dbReference>